<proteinExistence type="predicted"/>
<reference evidence="2 3" key="1">
    <citation type="journal article" date="2015" name="Nature">
        <title>rRNA introns, odd ribosomes, and small enigmatic genomes across a large radiation of phyla.</title>
        <authorList>
            <person name="Brown C.T."/>
            <person name="Hug L.A."/>
            <person name="Thomas B.C."/>
            <person name="Sharon I."/>
            <person name="Castelle C.J."/>
            <person name="Singh A."/>
            <person name="Wilkins M.J."/>
            <person name="Williams K.H."/>
            <person name="Banfield J.F."/>
        </authorList>
    </citation>
    <scope>NUCLEOTIDE SEQUENCE [LARGE SCALE GENOMIC DNA]</scope>
</reference>
<evidence type="ECO:0000313" key="3">
    <source>
        <dbReference type="Proteomes" id="UP000034107"/>
    </source>
</evidence>
<accession>A0A0G1RNL8</accession>
<dbReference type="Proteomes" id="UP000034107">
    <property type="component" value="Unassembled WGS sequence"/>
</dbReference>
<dbReference type="EMBL" id="LCLS01000001">
    <property type="protein sequence ID" value="KKU22515.1"/>
    <property type="molecule type" value="Genomic_DNA"/>
</dbReference>
<keyword evidence="1" id="KW-0175">Coiled coil</keyword>
<dbReference type="AlphaFoldDB" id="A0A0G1RNL8"/>
<comment type="caution">
    <text evidence="2">The sequence shown here is derived from an EMBL/GenBank/DDBJ whole genome shotgun (WGS) entry which is preliminary data.</text>
</comment>
<evidence type="ECO:0000256" key="1">
    <source>
        <dbReference type="SAM" id="Coils"/>
    </source>
</evidence>
<sequence length="693" mass="78407">MTKNKFNIKEVSHIIDERFLDIIGNTFKFDHEKGLAEWLKNSMDAYLREGTSLQDRHIVFRFTDRTVPTFECIDFVGMEEVDIEKSFKRWGDPEAAKRGLVKRVYGGHGNGGKFYMRQMFKTSYFITYKKGRLSVFGFSDKKKYGFADGYQNKAMEPLAAMKFAEIEGLQIPEKLKNKVLQKKMGFTVVKGSGPSGVKSKIRAEKIADKIKQHPQSRHILLDANISLIHNDKILYGLLRPDPIKPFGGFEEPRVVTVPETLSVEVGGDKVAVLLANKKYEPGRLILQTSEEAFARGSRLGDLNRIDMKGEIGVIGSYQIEELGVRTFPQASFIYGECRVPILEDPDNDCVQNDRAKLVDNNTTRALLRWIAEEIDKLASEIASKEQEKREESNKKITSKYNEILNEWKNKHMRKIFSEIFGDAGAGGNGKDDPRPKPMNLEVPPNGFDFRVSEAQIPLNEPYPLTLKTLTPSLIPLGSVIFFSVNNKLVELDLEKITVKSEFIKRTEDGEGVAIINVNATGQRLGEVAEIVAKAGKHEARVRVTVVENLGSHGGKKPKHPQVLLSGHDPDPLGMTAGGSVILGERDPVVYQRPVDVREGIYWINTSSPLAGGIYESFGPDSLQWREFLFQRYIDIFVKELIYELHRKDPENFTPERVDNEIGELVKKIHTTAKSDLRQFLFNEKYIPDEETHS</sequence>
<evidence type="ECO:0000313" key="2">
    <source>
        <dbReference type="EMBL" id="KKU22515.1"/>
    </source>
</evidence>
<gene>
    <name evidence="2" type="ORF">UX31_C0001G0033</name>
</gene>
<protein>
    <submittedName>
        <fullName evidence="2">Uncharacterized protein</fullName>
    </submittedName>
</protein>
<feature type="coiled-coil region" evidence="1">
    <location>
        <begin position="367"/>
        <end position="394"/>
    </location>
</feature>
<organism evidence="2 3">
    <name type="scientific">Candidatus Nomurabacteria bacterium GW2011_GWA1_46_11</name>
    <dbReference type="NCBI Taxonomy" id="1618732"/>
    <lineage>
        <taxon>Bacteria</taxon>
        <taxon>Candidatus Nomuraibacteriota</taxon>
    </lineage>
</organism>
<name>A0A0G1RNL8_9BACT</name>